<protein>
    <submittedName>
        <fullName evidence="1">Uncharacterized protein</fullName>
    </submittedName>
</protein>
<evidence type="ECO:0000313" key="1">
    <source>
        <dbReference type="EMBL" id="KAJ7738059.1"/>
    </source>
</evidence>
<comment type="caution">
    <text evidence="1">The sequence shown here is derived from an EMBL/GenBank/DDBJ whole genome shotgun (WGS) entry which is preliminary data.</text>
</comment>
<dbReference type="SUPFAM" id="SSF57903">
    <property type="entry name" value="FYVE/PHD zinc finger"/>
    <property type="match status" value="1"/>
</dbReference>
<dbReference type="InterPro" id="IPR011011">
    <property type="entry name" value="Znf_FYVE_PHD"/>
</dbReference>
<dbReference type="Proteomes" id="UP001215280">
    <property type="component" value="Unassembled WGS sequence"/>
</dbReference>
<dbReference type="AlphaFoldDB" id="A0AAD7IB34"/>
<dbReference type="InterPro" id="IPR013083">
    <property type="entry name" value="Znf_RING/FYVE/PHD"/>
</dbReference>
<evidence type="ECO:0000313" key="2">
    <source>
        <dbReference type="Proteomes" id="UP001215280"/>
    </source>
</evidence>
<sequence>MVDAGKGQTATGIKHRLGSATERCVILIEVWSCGGFDLLHCAIVQLRLRITRELAEIEAARILFGIVKFSVTNQLRETRGRKSHTISTDWITGHFVSIKAGPLYIYNNNNNRKNRTCNAGPYQISTGSKVRGSKVLARGMSADELRSVFPCLRKTALALFRASIANQFGTQWHPPNALLDKFGHLDFFRDLAASRRHQPRGIHRKMPRHSLIGWIKFGEAGAANWNGHIDGQDHKDTDKAAKSAGQTALLSEPERVSASVRAHAKKKMIVLSDEEMEEKSCCVPNCTMTEPNLPMVACSGPACDSQVHLCCVGSKAKDNIPPPEWFCDDDYGNA</sequence>
<dbReference type="Gene3D" id="3.30.40.10">
    <property type="entry name" value="Zinc/RING finger domain, C3HC4 (zinc finger)"/>
    <property type="match status" value="1"/>
</dbReference>
<reference evidence="1" key="1">
    <citation type="submission" date="2023-03" db="EMBL/GenBank/DDBJ databases">
        <title>Massive genome expansion in bonnet fungi (Mycena s.s.) driven by repeated elements and novel gene families across ecological guilds.</title>
        <authorList>
            <consortium name="Lawrence Berkeley National Laboratory"/>
            <person name="Harder C.B."/>
            <person name="Miyauchi S."/>
            <person name="Viragh M."/>
            <person name="Kuo A."/>
            <person name="Thoen E."/>
            <person name="Andreopoulos B."/>
            <person name="Lu D."/>
            <person name="Skrede I."/>
            <person name="Drula E."/>
            <person name="Henrissat B."/>
            <person name="Morin E."/>
            <person name="Kohler A."/>
            <person name="Barry K."/>
            <person name="LaButti K."/>
            <person name="Morin E."/>
            <person name="Salamov A."/>
            <person name="Lipzen A."/>
            <person name="Mereny Z."/>
            <person name="Hegedus B."/>
            <person name="Baldrian P."/>
            <person name="Stursova M."/>
            <person name="Weitz H."/>
            <person name="Taylor A."/>
            <person name="Grigoriev I.V."/>
            <person name="Nagy L.G."/>
            <person name="Martin F."/>
            <person name="Kauserud H."/>
        </authorList>
    </citation>
    <scope>NUCLEOTIDE SEQUENCE</scope>
    <source>
        <strain evidence="1">CBHHK188m</strain>
    </source>
</reference>
<name>A0AAD7IB34_9AGAR</name>
<keyword evidence="2" id="KW-1185">Reference proteome</keyword>
<proteinExistence type="predicted"/>
<dbReference type="EMBL" id="JARJLG010000139">
    <property type="protein sequence ID" value="KAJ7738059.1"/>
    <property type="molecule type" value="Genomic_DNA"/>
</dbReference>
<organism evidence="1 2">
    <name type="scientific">Mycena maculata</name>
    <dbReference type="NCBI Taxonomy" id="230809"/>
    <lineage>
        <taxon>Eukaryota</taxon>
        <taxon>Fungi</taxon>
        <taxon>Dikarya</taxon>
        <taxon>Basidiomycota</taxon>
        <taxon>Agaricomycotina</taxon>
        <taxon>Agaricomycetes</taxon>
        <taxon>Agaricomycetidae</taxon>
        <taxon>Agaricales</taxon>
        <taxon>Marasmiineae</taxon>
        <taxon>Mycenaceae</taxon>
        <taxon>Mycena</taxon>
    </lineage>
</organism>
<gene>
    <name evidence="1" type="ORF">DFH07DRAFT_779119</name>
</gene>
<accession>A0AAD7IB34</accession>